<dbReference type="GO" id="GO:0015031">
    <property type="term" value="P:protein transport"/>
    <property type="evidence" value="ECO:0007669"/>
    <property type="project" value="UniProtKB-KW"/>
</dbReference>
<organism evidence="10 11">
    <name type="scientific">Clytia hemisphaerica</name>
    <dbReference type="NCBI Taxonomy" id="252671"/>
    <lineage>
        <taxon>Eukaryota</taxon>
        <taxon>Metazoa</taxon>
        <taxon>Cnidaria</taxon>
        <taxon>Hydrozoa</taxon>
        <taxon>Hydroidolina</taxon>
        <taxon>Leptothecata</taxon>
        <taxon>Obeliida</taxon>
        <taxon>Clytiidae</taxon>
        <taxon>Clytia</taxon>
    </lineage>
</organism>
<dbReference type="AlphaFoldDB" id="A0A7M5WXR5"/>
<dbReference type="GO" id="GO:0012505">
    <property type="term" value="C:endomembrane system"/>
    <property type="evidence" value="ECO:0007669"/>
    <property type="project" value="UniProtKB-ARBA"/>
</dbReference>
<feature type="transmembrane region" description="Helical" evidence="9">
    <location>
        <begin position="163"/>
        <end position="184"/>
    </location>
</feature>
<evidence type="ECO:0000313" key="10">
    <source>
        <dbReference type="EnsemblMetazoa" id="CLYHEMP014441.1"/>
    </source>
</evidence>
<feature type="transmembrane region" description="Helical" evidence="9">
    <location>
        <begin position="106"/>
        <end position="127"/>
    </location>
</feature>
<keyword evidence="7 9" id="KW-0472">Membrane</keyword>
<dbReference type="GO" id="GO:0016192">
    <property type="term" value="P:vesicle-mediated transport"/>
    <property type="evidence" value="ECO:0007669"/>
    <property type="project" value="InterPro"/>
</dbReference>
<keyword evidence="6 9" id="KW-1133">Transmembrane helix</keyword>
<evidence type="ECO:0000256" key="1">
    <source>
        <dbReference type="ARBA" id="ARBA00003566"/>
    </source>
</evidence>
<reference evidence="10" key="1">
    <citation type="submission" date="2021-01" db="UniProtKB">
        <authorList>
            <consortium name="EnsemblMetazoa"/>
        </authorList>
    </citation>
    <scope>IDENTIFICATION</scope>
</reference>
<evidence type="ECO:0000256" key="7">
    <source>
        <dbReference type="ARBA" id="ARBA00023136"/>
    </source>
</evidence>
<dbReference type="PANTHER" id="PTHR23137:SF36">
    <property type="entry name" value="VESICLE TRANSPORT PROTEIN SFT2C"/>
    <property type="match status" value="1"/>
</dbReference>
<keyword evidence="4 9" id="KW-0812">Transmembrane</keyword>
<dbReference type="GeneID" id="136815557"/>
<feature type="transmembrane region" description="Helical" evidence="9">
    <location>
        <begin position="139"/>
        <end position="157"/>
    </location>
</feature>
<evidence type="ECO:0000256" key="6">
    <source>
        <dbReference type="ARBA" id="ARBA00022989"/>
    </source>
</evidence>
<dbReference type="PANTHER" id="PTHR23137">
    <property type="entry name" value="VESICLE TRANSPORT PROTEIN-RELATED"/>
    <property type="match status" value="1"/>
</dbReference>
<feature type="transmembrane region" description="Helical" evidence="9">
    <location>
        <begin position="74"/>
        <end position="100"/>
    </location>
</feature>
<dbReference type="InterPro" id="IPR011691">
    <property type="entry name" value="Vesicle_transpt_SFT2"/>
</dbReference>
<keyword evidence="3 9" id="KW-0813">Transport</keyword>
<evidence type="ECO:0000256" key="9">
    <source>
        <dbReference type="RuleBase" id="RU363111"/>
    </source>
</evidence>
<dbReference type="Proteomes" id="UP000594262">
    <property type="component" value="Unplaced"/>
</dbReference>
<evidence type="ECO:0000256" key="2">
    <source>
        <dbReference type="ARBA" id="ARBA00004141"/>
    </source>
</evidence>
<keyword evidence="5 9" id="KW-0653">Protein transport</keyword>
<evidence type="ECO:0000256" key="3">
    <source>
        <dbReference type="ARBA" id="ARBA00022448"/>
    </source>
</evidence>
<sequence>MKKLQNYISGKVSLQKERLDRTSDDNLGQQETLTEDSSAEMFSKSYWFGGNEGETPEEPAPDPWLPNMSKTQRIVGFFTMLSLGIFCFVLAGFYAPLIILKARKFVLLYTMGSLFTIGSFAVLWGPYNHMKHIFSYQRLPFTAAYFGTMIGTLYSALWWRSTVFTIIFAALQITALLWYIFSYIPGGTTGLKFFSKLFASACTKTVGRTLPI</sequence>
<keyword evidence="11" id="KW-1185">Reference proteome</keyword>
<dbReference type="GO" id="GO:0005737">
    <property type="term" value="C:cytoplasm"/>
    <property type="evidence" value="ECO:0007669"/>
    <property type="project" value="UniProtKB-ARBA"/>
</dbReference>
<evidence type="ECO:0000313" key="11">
    <source>
        <dbReference type="Proteomes" id="UP000594262"/>
    </source>
</evidence>
<dbReference type="RefSeq" id="XP_066928108.1">
    <property type="nucleotide sequence ID" value="XM_067072007.1"/>
</dbReference>
<comment type="function">
    <text evidence="1 9">May be involved in fusion of retrograde transport vesicles derived from an endocytic compartment with the Golgi complex.</text>
</comment>
<dbReference type="Pfam" id="PF04178">
    <property type="entry name" value="Got1"/>
    <property type="match status" value="1"/>
</dbReference>
<dbReference type="InterPro" id="IPR007305">
    <property type="entry name" value="Vesicle_transpt_Got1/SFT2"/>
</dbReference>
<dbReference type="EnsemblMetazoa" id="CLYHEMT014441.1">
    <property type="protein sequence ID" value="CLYHEMP014441.1"/>
    <property type="gene ID" value="CLYHEMG014441"/>
</dbReference>
<accession>A0A7M5WXR5</accession>
<evidence type="ECO:0000256" key="5">
    <source>
        <dbReference type="ARBA" id="ARBA00022927"/>
    </source>
</evidence>
<evidence type="ECO:0000256" key="4">
    <source>
        <dbReference type="ARBA" id="ARBA00022692"/>
    </source>
</evidence>
<name>A0A7M5WXR5_9CNID</name>
<comment type="similarity">
    <text evidence="8 9">Belongs to the SFT2 family.</text>
</comment>
<dbReference type="GO" id="GO:0016020">
    <property type="term" value="C:membrane"/>
    <property type="evidence" value="ECO:0007669"/>
    <property type="project" value="UniProtKB-SubCell"/>
</dbReference>
<evidence type="ECO:0000256" key="8">
    <source>
        <dbReference type="ARBA" id="ARBA00025800"/>
    </source>
</evidence>
<protein>
    <recommendedName>
        <fullName evidence="9">Vesicle transport protein</fullName>
    </recommendedName>
</protein>
<proteinExistence type="inferred from homology"/>
<comment type="subcellular location">
    <subcellularLocation>
        <location evidence="2 9">Membrane</location>
        <topology evidence="2 9">Multi-pass membrane protein</topology>
    </subcellularLocation>
</comment>
<dbReference type="OrthoDB" id="660759at2759"/>